<comment type="similarity">
    <text evidence="2">Belongs to the milton family.</text>
</comment>
<evidence type="ECO:0000259" key="8">
    <source>
        <dbReference type="SMART" id="SM01424"/>
    </source>
</evidence>
<keyword evidence="9" id="KW-1185">Reference proteome</keyword>
<dbReference type="Pfam" id="PF04849">
    <property type="entry name" value="HAP1_N"/>
    <property type="match status" value="1"/>
</dbReference>
<accession>A0A6P5J1Z6</accession>
<comment type="subcellular location">
    <subcellularLocation>
        <location evidence="1">Mitochondrion</location>
    </subcellularLocation>
</comment>
<keyword evidence="4" id="KW-0496">Mitochondrion</keyword>
<evidence type="ECO:0000256" key="6">
    <source>
        <dbReference type="SAM" id="MobiDB-lite"/>
    </source>
</evidence>
<dbReference type="GO" id="GO:0030425">
    <property type="term" value="C:dendrite"/>
    <property type="evidence" value="ECO:0007669"/>
    <property type="project" value="TreeGrafter"/>
</dbReference>
<gene>
    <name evidence="10" type="primary">HAP1</name>
</gene>
<feature type="domain" description="Trafficking kinesin-binding protein C-terminal" evidence="7">
    <location>
        <begin position="473"/>
        <end position="613"/>
    </location>
</feature>
<dbReference type="InterPro" id="IPR006933">
    <property type="entry name" value="HAP1_N"/>
</dbReference>
<dbReference type="GeneID" id="110198419"/>
<evidence type="ECO:0000313" key="10">
    <source>
        <dbReference type="RefSeq" id="XP_020828350.1"/>
    </source>
</evidence>
<dbReference type="GO" id="GO:0005739">
    <property type="term" value="C:mitochondrion"/>
    <property type="evidence" value="ECO:0007669"/>
    <property type="project" value="UniProtKB-SubCell"/>
</dbReference>
<reference evidence="10" key="1">
    <citation type="submission" date="2025-08" db="UniProtKB">
        <authorList>
            <consortium name="RefSeq"/>
        </authorList>
    </citation>
    <scope>IDENTIFICATION</scope>
    <source>
        <tissue evidence="10">Spleen</tissue>
    </source>
</reference>
<feature type="region of interest" description="Disordered" evidence="6">
    <location>
        <begin position="556"/>
        <end position="587"/>
    </location>
</feature>
<dbReference type="GO" id="GO:0098957">
    <property type="term" value="P:anterograde axonal transport of mitochondrion"/>
    <property type="evidence" value="ECO:0007669"/>
    <property type="project" value="TreeGrafter"/>
</dbReference>
<dbReference type="KEGG" id="pcw:110198419"/>
<dbReference type="InParanoid" id="A0A6P5J1Z6"/>
<evidence type="ECO:0000259" key="7">
    <source>
        <dbReference type="SMART" id="SM01423"/>
    </source>
</evidence>
<dbReference type="SMART" id="SM01423">
    <property type="entry name" value="Milton"/>
    <property type="match status" value="1"/>
</dbReference>
<feature type="compositionally biased region" description="Low complexity" evidence="6">
    <location>
        <begin position="573"/>
        <end position="587"/>
    </location>
</feature>
<feature type="region of interest" description="Disordered" evidence="6">
    <location>
        <begin position="471"/>
        <end position="508"/>
    </location>
</feature>
<feature type="coiled-coil region" evidence="5">
    <location>
        <begin position="273"/>
        <end position="300"/>
    </location>
</feature>
<organism evidence="9 10">
    <name type="scientific">Phascolarctos cinereus</name>
    <name type="common">Koala</name>
    <dbReference type="NCBI Taxonomy" id="38626"/>
    <lineage>
        <taxon>Eukaryota</taxon>
        <taxon>Metazoa</taxon>
        <taxon>Chordata</taxon>
        <taxon>Craniata</taxon>
        <taxon>Vertebrata</taxon>
        <taxon>Euteleostomi</taxon>
        <taxon>Mammalia</taxon>
        <taxon>Metatheria</taxon>
        <taxon>Diprotodontia</taxon>
        <taxon>Phascolarctidae</taxon>
        <taxon>Phascolarctos</taxon>
    </lineage>
</organism>
<evidence type="ECO:0000256" key="2">
    <source>
        <dbReference type="ARBA" id="ARBA00007007"/>
    </source>
</evidence>
<evidence type="ECO:0000256" key="1">
    <source>
        <dbReference type="ARBA" id="ARBA00004173"/>
    </source>
</evidence>
<protein>
    <submittedName>
        <fullName evidence="10">Huntingtin-associated protein 1</fullName>
    </submittedName>
</protein>
<feature type="coiled-coil region" evidence="5">
    <location>
        <begin position="326"/>
        <end position="416"/>
    </location>
</feature>
<name>A0A6P5J1Z6_PHACI</name>
<dbReference type="PANTHER" id="PTHR15751:SF14">
    <property type="entry name" value="HUNTINGTIN-ASSOCIATED PROTEIN 1"/>
    <property type="match status" value="1"/>
</dbReference>
<dbReference type="AlphaFoldDB" id="A0A6P5J1Z6"/>
<dbReference type="PANTHER" id="PTHR15751">
    <property type="entry name" value="TRAFFICKING KINESIN-BINDING PROTEIN"/>
    <property type="match status" value="1"/>
</dbReference>
<evidence type="ECO:0000256" key="3">
    <source>
        <dbReference type="ARBA" id="ARBA00023054"/>
    </source>
</evidence>
<dbReference type="GO" id="GO:0006605">
    <property type="term" value="P:protein targeting"/>
    <property type="evidence" value="ECO:0007669"/>
    <property type="project" value="TreeGrafter"/>
</dbReference>
<dbReference type="Pfam" id="PF12448">
    <property type="entry name" value="Milton"/>
    <property type="match status" value="1"/>
</dbReference>
<dbReference type="GO" id="GO:0005102">
    <property type="term" value="F:signaling receptor binding"/>
    <property type="evidence" value="ECO:0007669"/>
    <property type="project" value="TreeGrafter"/>
</dbReference>
<dbReference type="Gene3D" id="1.10.287.1490">
    <property type="match status" value="1"/>
</dbReference>
<dbReference type="SMART" id="SM01424">
    <property type="entry name" value="HAP1_N"/>
    <property type="match status" value="1"/>
</dbReference>
<dbReference type="GO" id="GO:0047496">
    <property type="term" value="P:vesicle transport along microtubule"/>
    <property type="evidence" value="ECO:0007669"/>
    <property type="project" value="TreeGrafter"/>
</dbReference>
<dbReference type="CTD" id="9001"/>
<sequence>MEPWVMLRTEVVRPGGTSLKGKHKDFQVTVELLVGDTLQAVEDADVKFQREVSLPSTHGHRPFPLTLAKLDDQSPPKGHLDVAEAATLCDATTLTELCNNVPEVEIITLLGEQLPHYKLRADSVFGYEHHDWIQTPIVPPDVSRNLTPTQIQETLRYFLLCSERVSQVTKTYHDIDAVTSLLEEKERDLELAARIGQSLLKQNCSLSKQNELLEEQLELAREEIAQLRHEVAMRDNLLHLYTDTVEESEPSSTAPTPLRHCDSSVSLQHCIQLDTLQQKLRGLEEENQQLRLEATSIVTETCQYEDQEQQLMLDCVEQFSEVSQQVALLTEELARKTEDQARQQEEISVLLAQIVGLQQRCRTYGTEMEELQQHLASAKEVQRKLHTEVQDLQEKYAECDGLLNEAQEELKKLRLQSLPTGTISHYNSVYSLPLDSLAAEIKGTMRKGTESPSSSDCRNLRRVFETVKAVNQGGRSRSGSLHPLPGSPPPSVASSPSGSPLTNHRCSDHSGDALLLEEASGEEEEKKVGCPGAPGSQDLALALQRLAAWQEAQEAEPVLEKLDEDAESSSGVLTPSESLLSGSSDPPGGSIFSMGSLAYLPDKLQIVKPLEGSATLHHWQQLAQPHLAGILDPRPGVLTKDFRQLEVDVEKVYSLQDPEEDEEEEEKVAVSKASLVNDKAHPLLLHSVNNLPQTPATYTITTCRLVCPSSDVTFVTPSLCHSATPCCSPAEGISPIHPRPPQALLSLLKEQGICAITEPTLYPPLVPGWRGWPLGSFGLARERHQDGWGASRWGGRWIGQERTNGFSINLVQKLRQLGLDCVVARGASKGWQVGARESP</sequence>
<dbReference type="Proteomes" id="UP000515140">
    <property type="component" value="Unplaced"/>
</dbReference>
<evidence type="ECO:0000256" key="4">
    <source>
        <dbReference type="ARBA" id="ARBA00023128"/>
    </source>
</evidence>
<dbReference type="GO" id="GO:0031410">
    <property type="term" value="C:cytoplasmic vesicle"/>
    <property type="evidence" value="ECO:0007669"/>
    <property type="project" value="TreeGrafter"/>
</dbReference>
<evidence type="ECO:0000256" key="5">
    <source>
        <dbReference type="SAM" id="Coils"/>
    </source>
</evidence>
<dbReference type="GO" id="GO:0022008">
    <property type="term" value="P:neurogenesis"/>
    <property type="evidence" value="ECO:0007669"/>
    <property type="project" value="TreeGrafter"/>
</dbReference>
<dbReference type="GO" id="GO:1904115">
    <property type="term" value="C:axon cytoplasm"/>
    <property type="evidence" value="ECO:0007669"/>
    <property type="project" value="GOC"/>
</dbReference>
<evidence type="ECO:0000313" key="9">
    <source>
        <dbReference type="Proteomes" id="UP000515140"/>
    </source>
</evidence>
<dbReference type="GO" id="GO:0017022">
    <property type="term" value="F:myosin binding"/>
    <property type="evidence" value="ECO:0007669"/>
    <property type="project" value="TreeGrafter"/>
</dbReference>
<dbReference type="GO" id="GO:0048011">
    <property type="term" value="P:neurotrophin TRK receptor signaling pathway"/>
    <property type="evidence" value="ECO:0007669"/>
    <property type="project" value="TreeGrafter"/>
</dbReference>
<dbReference type="GO" id="GO:0048311">
    <property type="term" value="P:mitochondrion distribution"/>
    <property type="evidence" value="ECO:0007669"/>
    <property type="project" value="TreeGrafter"/>
</dbReference>
<dbReference type="InterPro" id="IPR022154">
    <property type="entry name" value="TRAK1/2_C"/>
</dbReference>
<dbReference type="RefSeq" id="XP_020828350.1">
    <property type="nucleotide sequence ID" value="XM_020972691.1"/>
</dbReference>
<keyword evidence="3 5" id="KW-0175">Coiled coil</keyword>
<dbReference type="InterPro" id="IPR051946">
    <property type="entry name" value="Intracell_Traff-Reg"/>
</dbReference>
<proteinExistence type="inferred from homology"/>
<feature type="domain" description="HAP1 N-terminal" evidence="8">
    <location>
        <begin position="111"/>
        <end position="416"/>
    </location>
</feature>
<feature type="compositionally biased region" description="Low complexity" evidence="6">
    <location>
        <begin position="492"/>
        <end position="501"/>
    </location>
</feature>